<evidence type="ECO:0000313" key="3">
    <source>
        <dbReference type="Ensembl" id="ENSGMOP00000008197.2"/>
    </source>
</evidence>
<dbReference type="PANTHER" id="PTHR23161">
    <property type="entry name" value="PROTEIN CIP2A"/>
    <property type="match status" value="1"/>
</dbReference>
<keyword evidence="4" id="KW-1185">Reference proteome</keyword>
<dbReference type="GeneTree" id="ENSGT00940000153251"/>
<organism evidence="3 4">
    <name type="scientific">Gadus morhua</name>
    <name type="common">Atlantic cod</name>
    <dbReference type="NCBI Taxonomy" id="8049"/>
    <lineage>
        <taxon>Eukaryota</taxon>
        <taxon>Metazoa</taxon>
        <taxon>Chordata</taxon>
        <taxon>Craniata</taxon>
        <taxon>Vertebrata</taxon>
        <taxon>Euteleostomi</taxon>
        <taxon>Actinopterygii</taxon>
        <taxon>Neopterygii</taxon>
        <taxon>Teleostei</taxon>
        <taxon>Neoteleostei</taxon>
        <taxon>Acanthomorphata</taxon>
        <taxon>Zeiogadaria</taxon>
        <taxon>Gadariae</taxon>
        <taxon>Gadiformes</taxon>
        <taxon>Gadoidei</taxon>
        <taxon>Gadidae</taxon>
        <taxon>Gadus</taxon>
    </lineage>
</organism>
<dbReference type="RefSeq" id="XP_030205145.1">
    <property type="nucleotide sequence ID" value="XM_030349285.1"/>
</dbReference>
<dbReference type="OMA" id="HHVQSTE"/>
<feature type="coiled-coil region" evidence="1">
    <location>
        <begin position="660"/>
        <end position="715"/>
    </location>
</feature>
<dbReference type="InterPro" id="IPR042510">
    <property type="entry name" value="CIP2A"/>
</dbReference>
<protein>
    <recommendedName>
        <fullName evidence="2">CIP2A N-terminal domain-containing protein</fullName>
    </recommendedName>
</protein>
<dbReference type="KEGG" id="gmh:115537385"/>
<sequence>MDMTMCLKSLLLAIQQHRDCMSTQTTAKLQKQVEELSGLKCDQLLSSGKMLPSECVSGLVEVAGNPNSCPVLVGTIVALLAQLAHDEDSREMLHSSYNLTSTLASVIHQHSATPGEPLVLQCLQVLQKLTYNTRVFHSTNYIHELIAFLMTNIQSHNDDITMPCLGLMANLCRYNHSIQGHIKSLDNVKAFYRTLVNFLAHNSLTVVVFTLSILAGLTLNDKVGEKLFDAKNIHQTFQLVFNIIVNGDGTLTRKYSVDLLVDLLKSPKIADYLTRYEHFSACVSQVMGLLHGKEPDSAAKVLELLLAVCSVSGLRALLCGVVFQPAGPRLRAGLGRRPGAGRDGGPKPEQPGVSLLRWLSGPLESAESCSLKALQLFSELLEEALAGDSVSPCVLSFVEMLLPALLELLKGLRLAQGDAQLRRHCLRTTHVTHLLILLCGEDQTRALVSRQVGAQLCLSQVESLLACCQDNSPLTSQPHGSDGDHVQVFAEAVLKTLDLMSKLRGQVKDMETSFYRMLQDQRMVSPFSVALTSHHRDTVQTGLALLVEATPLPDFPSLILGESIAANNAYRQRELELSVKRVAVEEVPPTRSFTLSDSSNSSTKSVNSLIEKMQNGFELQEPGEDVRVSEIIDVYEQKLSALAAKESRLQDLLEAKALALSQADRLIAQNRQQKAQAEAEARQLGSLLKEAARRREQLQAELGSQVQEVERSRADTQELLQHNGRLQQDSLEHQALKGAYNTLLSRFSEAEQQLKDLHTSQASLTKQTDALRRSHEALRLQHDKTVSVLEERESKVKSLQSDLQQRGDDITALREQLKAGEVQAKEKERERRELEETVDMLRKELNKTEQARKDANIRASSLELQKDQVAVKLKQKEDELNKHSAMIAMIHSLSSGKTKNDLSL</sequence>
<evidence type="ECO:0000256" key="1">
    <source>
        <dbReference type="SAM" id="Coils"/>
    </source>
</evidence>
<dbReference type="PANTHER" id="PTHR23161:SF2">
    <property type="entry name" value="PROTEIN CIP2A"/>
    <property type="match status" value="1"/>
</dbReference>
<feature type="domain" description="CIP2A N-terminal" evidence="2">
    <location>
        <begin position="25"/>
        <end position="576"/>
    </location>
</feature>
<dbReference type="AlphaFoldDB" id="A0A8C4Z7Y5"/>
<dbReference type="InterPro" id="IPR016024">
    <property type="entry name" value="ARM-type_fold"/>
</dbReference>
<reference evidence="3" key="2">
    <citation type="submission" date="2025-09" db="UniProtKB">
        <authorList>
            <consortium name="Ensembl"/>
        </authorList>
    </citation>
    <scope>IDENTIFICATION</scope>
</reference>
<reference evidence="3" key="1">
    <citation type="submission" date="2025-08" db="UniProtKB">
        <authorList>
            <consortium name="Ensembl"/>
        </authorList>
    </citation>
    <scope>IDENTIFICATION</scope>
</reference>
<dbReference type="SUPFAM" id="SSF48371">
    <property type="entry name" value="ARM repeat"/>
    <property type="match status" value="1"/>
</dbReference>
<dbReference type="InterPro" id="IPR048701">
    <property type="entry name" value="CIP2A_N"/>
</dbReference>
<dbReference type="Pfam" id="PF21044">
    <property type="entry name" value="CIP2A_N"/>
    <property type="match status" value="1"/>
</dbReference>
<accession>A0A8C4Z7Y5</accession>
<feature type="coiled-coil region" evidence="1">
    <location>
        <begin position="810"/>
        <end position="879"/>
    </location>
</feature>
<gene>
    <name evidence="3" type="primary">cip2a</name>
</gene>
<evidence type="ECO:0000259" key="2">
    <source>
        <dbReference type="Pfam" id="PF21044"/>
    </source>
</evidence>
<dbReference type="Proteomes" id="UP000694546">
    <property type="component" value="Chromosome 23"/>
</dbReference>
<dbReference type="CTD" id="57650"/>
<dbReference type="GeneID" id="115537385"/>
<proteinExistence type="predicted"/>
<dbReference type="Ensembl" id="ENSGMOT00000008431.2">
    <property type="protein sequence ID" value="ENSGMOP00000008197.2"/>
    <property type="gene ID" value="ENSGMOG00000007655.2"/>
</dbReference>
<dbReference type="OrthoDB" id="73401at2759"/>
<name>A0A8C4Z7Y5_GADMO</name>
<keyword evidence="1" id="KW-0175">Coiled coil</keyword>
<evidence type="ECO:0000313" key="4">
    <source>
        <dbReference type="Proteomes" id="UP000694546"/>
    </source>
</evidence>